<sequence>MGIYNKHKSLVDSLTKWLLIAHTPGRHVNAECILLRYCFAISNFTVQVHPPVLPPVDAYVPDVRRKPTMIACKKFRSPEFKMDVYFKYLQDHVAPQATLRPILEVTFSHRGRCIRCNRKLIKRLNTAYS</sequence>
<dbReference type="EMBL" id="JAHQIW010001838">
    <property type="protein sequence ID" value="KAJ1353784.1"/>
    <property type="molecule type" value="Genomic_DNA"/>
</dbReference>
<evidence type="ECO:0000313" key="2">
    <source>
        <dbReference type="Proteomes" id="UP001196413"/>
    </source>
</evidence>
<accession>A0AAD5QLF7</accession>
<organism evidence="1 2">
    <name type="scientific">Parelaphostrongylus tenuis</name>
    <name type="common">Meningeal worm</name>
    <dbReference type="NCBI Taxonomy" id="148309"/>
    <lineage>
        <taxon>Eukaryota</taxon>
        <taxon>Metazoa</taxon>
        <taxon>Ecdysozoa</taxon>
        <taxon>Nematoda</taxon>
        <taxon>Chromadorea</taxon>
        <taxon>Rhabditida</taxon>
        <taxon>Rhabditina</taxon>
        <taxon>Rhabditomorpha</taxon>
        <taxon>Strongyloidea</taxon>
        <taxon>Metastrongylidae</taxon>
        <taxon>Parelaphostrongylus</taxon>
    </lineage>
</organism>
<name>A0AAD5QLF7_PARTN</name>
<evidence type="ECO:0000313" key="1">
    <source>
        <dbReference type="EMBL" id="KAJ1353784.1"/>
    </source>
</evidence>
<dbReference type="Proteomes" id="UP001196413">
    <property type="component" value="Unassembled WGS sequence"/>
</dbReference>
<reference evidence="1" key="1">
    <citation type="submission" date="2021-06" db="EMBL/GenBank/DDBJ databases">
        <title>Parelaphostrongylus tenuis whole genome reference sequence.</title>
        <authorList>
            <person name="Garwood T.J."/>
            <person name="Larsen P.A."/>
            <person name="Fountain-Jones N.M."/>
            <person name="Garbe J.R."/>
            <person name="Macchietto M.G."/>
            <person name="Kania S.A."/>
            <person name="Gerhold R.W."/>
            <person name="Richards J.E."/>
            <person name="Wolf T.M."/>
        </authorList>
    </citation>
    <scope>NUCLEOTIDE SEQUENCE</scope>
    <source>
        <strain evidence="1">MNPRO001-30</strain>
        <tissue evidence="1">Meninges</tissue>
    </source>
</reference>
<comment type="caution">
    <text evidence="1">The sequence shown here is derived from an EMBL/GenBank/DDBJ whole genome shotgun (WGS) entry which is preliminary data.</text>
</comment>
<dbReference type="AlphaFoldDB" id="A0AAD5QLF7"/>
<protein>
    <submittedName>
        <fullName evidence="1">Uncharacterized protein</fullName>
    </submittedName>
</protein>
<gene>
    <name evidence="1" type="ORF">KIN20_010524</name>
</gene>
<keyword evidence="2" id="KW-1185">Reference proteome</keyword>
<proteinExistence type="predicted"/>